<evidence type="ECO:0000313" key="22">
    <source>
        <dbReference type="Proteomes" id="UP001295444"/>
    </source>
</evidence>
<dbReference type="PROSITE" id="PS50259">
    <property type="entry name" value="G_PROTEIN_RECEP_F3_4"/>
    <property type="match status" value="1"/>
</dbReference>
<feature type="signal peptide" evidence="19">
    <location>
        <begin position="1"/>
        <end position="16"/>
    </location>
</feature>
<comment type="subcellular location">
    <subcellularLocation>
        <location evidence="1">Cell projection</location>
        <location evidence="1">Neuron projection</location>
    </subcellularLocation>
    <subcellularLocation>
        <location evidence="16">Postsynaptic cell membrane</location>
        <topology evidence="16">Multi-pass membrane protein</topology>
    </subcellularLocation>
</comment>
<keyword evidence="13" id="KW-0807">Transducer</keyword>
<feature type="region of interest" description="Disordered" evidence="17">
    <location>
        <begin position="95"/>
        <end position="121"/>
    </location>
</feature>
<feature type="region of interest" description="Disordered" evidence="17">
    <location>
        <begin position="1053"/>
        <end position="1092"/>
    </location>
</feature>
<evidence type="ECO:0000256" key="2">
    <source>
        <dbReference type="ARBA" id="ARBA00007242"/>
    </source>
</evidence>
<proteinExistence type="inferred from homology"/>
<evidence type="ECO:0000256" key="9">
    <source>
        <dbReference type="ARBA" id="ARBA00023136"/>
    </source>
</evidence>
<evidence type="ECO:0000256" key="7">
    <source>
        <dbReference type="ARBA" id="ARBA00023018"/>
    </source>
</evidence>
<evidence type="ECO:0000256" key="8">
    <source>
        <dbReference type="ARBA" id="ARBA00023040"/>
    </source>
</evidence>
<accession>A0AAD1SJI5</accession>
<evidence type="ECO:0000256" key="18">
    <source>
        <dbReference type="SAM" id="Phobius"/>
    </source>
</evidence>
<dbReference type="Pfam" id="PF22572">
    <property type="entry name" value="GPR158_179_EC"/>
    <property type="match status" value="1"/>
</dbReference>
<feature type="domain" description="G-protein coupled receptors family 3 profile" evidence="20">
    <location>
        <begin position="438"/>
        <end position="688"/>
    </location>
</feature>
<dbReference type="CDD" id="cd15293">
    <property type="entry name" value="7tmC_GPR158-like"/>
    <property type="match status" value="1"/>
</dbReference>
<evidence type="ECO:0000256" key="19">
    <source>
        <dbReference type="SAM" id="SignalP"/>
    </source>
</evidence>
<feature type="compositionally biased region" description="Basic and acidic residues" evidence="17">
    <location>
        <begin position="835"/>
        <end position="845"/>
    </location>
</feature>
<organism evidence="21 22">
    <name type="scientific">Pelobates cultripes</name>
    <name type="common">Western spadefoot toad</name>
    <dbReference type="NCBI Taxonomy" id="61616"/>
    <lineage>
        <taxon>Eukaryota</taxon>
        <taxon>Metazoa</taxon>
        <taxon>Chordata</taxon>
        <taxon>Craniata</taxon>
        <taxon>Vertebrata</taxon>
        <taxon>Euteleostomi</taxon>
        <taxon>Amphibia</taxon>
        <taxon>Batrachia</taxon>
        <taxon>Anura</taxon>
        <taxon>Pelobatoidea</taxon>
        <taxon>Pelobatidae</taxon>
        <taxon>Pelobates</taxon>
    </lineage>
</organism>
<dbReference type="SUPFAM" id="SSF57184">
    <property type="entry name" value="Growth factor receptor domain"/>
    <property type="match status" value="1"/>
</dbReference>
<keyword evidence="11 21" id="KW-0675">Receptor</keyword>
<comment type="similarity">
    <text evidence="2">Belongs to the G-protein coupled receptor 3 family.</text>
</comment>
<feature type="region of interest" description="Disordered" evidence="17">
    <location>
        <begin position="966"/>
        <end position="1021"/>
    </location>
</feature>
<reference evidence="21" key="1">
    <citation type="submission" date="2022-03" db="EMBL/GenBank/DDBJ databases">
        <authorList>
            <person name="Alioto T."/>
            <person name="Alioto T."/>
            <person name="Gomez Garrido J."/>
        </authorList>
    </citation>
    <scope>NUCLEOTIDE SEQUENCE</scope>
</reference>
<evidence type="ECO:0000256" key="3">
    <source>
        <dbReference type="ARBA" id="ARBA00022475"/>
    </source>
</evidence>
<evidence type="ECO:0000256" key="13">
    <source>
        <dbReference type="ARBA" id="ARBA00023224"/>
    </source>
</evidence>
<evidence type="ECO:0000256" key="16">
    <source>
        <dbReference type="ARBA" id="ARBA00034104"/>
    </source>
</evidence>
<feature type="transmembrane region" description="Helical" evidence="18">
    <location>
        <begin position="436"/>
        <end position="461"/>
    </location>
</feature>
<evidence type="ECO:0000259" key="20">
    <source>
        <dbReference type="PROSITE" id="PS50259"/>
    </source>
</evidence>
<feature type="compositionally biased region" description="Low complexity" evidence="17">
    <location>
        <begin position="1053"/>
        <end position="1063"/>
    </location>
</feature>
<feature type="region of interest" description="Disordered" evidence="17">
    <location>
        <begin position="1175"/>
        <end position="1255"/>
    </location>
</feature>
<dbReference type="Pfam" id="PF00003">
    <property type="entry name" value="7tm_3"/>
    <property type="match status" value="1"/>
</dbReference>
<dbReference type="Proteomes" id="UP001295444">
    <property type="component" value="Chromosome 06"/>
</dbReference>
<evidence type="ECO:0000256" key="1">
    <source>
        <dbReference type="ARBA" id="ARBA00004487"/>
    </source>
</evidence>
<keyword evidence="7" id="KW-0770">Synapse</keyword>
<feature type="transmembrane region" description="Helical" evidence="18">
    <location>
        <begin position="508"/>
        <end position="527"/>
    </location>
</feature>
<feature type="transmembrane region" description="Helical" evidence="18">
    <location>
        <begin position="548"/>
        <end position="571"/>
    </location>
</feature>
<dbReference type="GO" id="GO:0004930">
    <property type="term" value="F:G protein-coupled receptor activity"/>
    <property type="evidence" value="ECO:0007669"/>
    <property type="project" value="UniProtKB-KW"/>
</dbReference>
<keyword evidence="8" id="KW-0297">G-protein coupled receptor</keyword>
<feature type="compositionally biased region" description="Basic residues" evidence="17">
    <location>
        <begin position="751"/>
        <end position="772"/>
    </location>
</feature>
<evidence type="ECO:0000256" key="15">
    <source>
        <dbReference type="ARBA" id="ARBA00023273"/>
    </source>
</evidence>
<dbReference type="PANTHER" id="PTHR32546">
    <property type="entry name" value="G-PROTEIN COUPLED RECEPTOR 158-RELATED"/>
    <property type="match status" value="1"/>
</dbReference>
<feature type="transmembrane region" description="Helical" evidence="18">
    <location>
        <begin position="664"/>
        <end position="686"/>
    </location>
</feature>
<feature type="compositionally biased region" description="Low complexity" evidence="17">
    <location>
        <begin position="1182"/>
        <end position="1195"/>
    </location>
</feature>
<feature type="compositionally biased region" description="Polar residues" evidence="17">
    <location>
        <begin position="1431"/>
        <end position="1456"/>
    </location>
</feature>
<keyword evidence="9 18" id="KW-0472">Membrane</keyword>
<evidence type="ECO:0000256" key="6">
    <source>
        <dbReference type="ARBA" id="ARBA00022989"/>
    </source>
</evidence>
<dbReference type="GO" id="GO:0043005">
    <property type="term" value="C:neuron projection"/>
    <property type="evidence" value="ECO:0007669"/>
    <property type="project" value="UniProtKB-SubCell"/>
</dbReference>
<dbReference type="PANTHER" id="PTHR32546:SF7">
    <property type="entry name" value="G-PROTEIN COUPLED RECEPTOR 179-RELATED"/>
    <property type="match status" value="1"/>
</dbReference>
<dbReference type="InterPro" id="IPR054714">
    <property type="entry name" value="GPR158_179_extracellular"/>
</dbReference>
<name>A0AAD1SJI5_PELCU</name>
<sequence>MALLWWALIWCHHAQQILYANPTFKITSLNNVTKEEIPTQIPTTPPPSTPSSTLPALSLPFPSTFLPVSSTSVPVYSPSPPVSFPFPSTTFPSTTFPSTMTQSSPAISSSPDPDQPDEDGRRAALNFLHSGNLLFLSESNCSKRFELTDLRGSPTDAVLYHTRGPRDSLLHATNFLNMIFQASDMRESSIREDMEWYHALVRSLAGGDPQIRRALLSITTHPMSSKPQLLLQATKEGQEILLRDLSSPHYHKKHRTGWEFWGSFQANPSLTKEILLNDLQSLETPKWSRGDSYIVNISHVQWSKPFLECEGGRFVQGWMVSLSTAFFGLKPDLSPEFKGALRVDVRLQSLGIDQCAQGSRWFANTHNCDENSTQCISDERNGSILGRYRCVCQPGYYRTQHEGSGSSYQGVTACQRCSDGCATCVDGSPCLVQEDWALRVTVLSLQAAGMLGVFLSMLVAYHFRESKRIRASGLLLLETILFGSLLLYFPVFILYFKPSIFRCMALRWVRLLGFCIVYGTIVLKLYRVMKVFISRTAQRVPYMTSMRLLRMLSVIVLFCIWFLVGWTLGMLENLQRGVPMVIRSQTREGLVFYTCDHDRWDYMMSLAELLFLFWGCFLCYGARSVPSAFHEPRYMGLAVYNEMLVSAAFHVLRFVMVSSLHPDWALLLFFIHTHGTVTMTLILLLVPKFLHAGGPPREEIAAEVYEDELDLRRSRSNLNSSITSAWSEHSLDPDDIRDELKKLYAQLEVHKTKKMTHNNPHLQKKRSSRRGLGRSIIRRITEIPDSVTRQCGRDEKEGSPGSSGGQRRRQQDSGSVKLREESLRQRVLSLRKSHSTYDHMQESKDSGSVSPRLESSARDASLRDSLMRRNLAKNVSLRSRGDSLRQAPLVCKSLSAHNLMTDKKALMVRPGVLQKSHSMIGSSHGKGPLTGTSESFTEKVTEGSRNPLLGGNFDKAEVCPWELQELPSSAESRGQKHVTYAPGKCSSVDTSHASGKPHVSRGKKCEMSGKHQSLGSKEDLRNENEQDHIHEHVQEDNHQKPENPLPITVRPGAAQVQQQNAEEQGNKGQSSEPSGIAGKSPEQGKATRPLNKNTLKSIVLAVRAFKGSAPGRELKEREKQTAEDIGKKQEVNICTQDGESSTNVDNKLNTNVLDLAENKDLSFSSTHGECFLKMKRDQKDNTSSSKTSKQTPQSTRLERMSQLREAVCPWESMEGPHDTTHKSNSIESRRSEICPWESTDSEGPGGPLSQSGSNLSFHSPQIAGKNNGEVWEGEDKNLRAQICPWEGEEVKGLRADICPWEVNDSEDLRAKICPWETGEVEESSKGALSGRNLVVKLEELGRQRDAVCPWESEESGGSPGPLSQSHSKTFDGGPIQSKTSDSLDLEARRGEICPWESLDSEGTPTTLSQSQSHSWDHATKIQVESSPWEVPQSSKPGHSRLNKSQSKQDSVCSVSSEEPRPLSKIMSKSEGRMGDLYPSVNPTQQGKRLHHSLRIQHRGLAEEQVDCTTNQQGTNVHDTATTSENSTCNLSEICPWEVQNQPLTTIENQSTSSKADVCPWDFQ</sequence>
<feature type="compositionally biased region" description="Polar residues" evidence="17">
    <location>
        <begin position="1400"/>
        <end position="1413"/>
    </location>
</feature>
<dbReference type="EMBL" id="OW240917">
    <property type="protein sequence ID" value="CAH2301800.1"/>
    <property type="molecule type" value="Genomic_DNA"/>
</dbReference>
<dbReference type="InterPro" id="IPR043458">
    <property type="entry name" value="GPR158/179"/>
</dbReference>
<dbReference type="InterPro" id="IPR017978">
    <property type="entry name" value="GPCR_3_C"/>
</dbReference>
<feature type="region of interest" description="Disordered" evidence="17">
    <location>
        <begin position="1348"/>
        <end position="1486"/>
    </location>
</feature>
<gene>
    <name evidence="21" type="ORF">PECUL_23A044030</name>
</gene>
<evidence type="ECO:0000256" key="10">
    <source>
        <dbReference type="ARBA" id="ARBA00023157"/>
    </source>
</evidence>
<feature type="transmembrane region" description="Helical" evidence="18">
    <location>
        <begin position="602"/>
        <end position="622"/>
    </location>
</feature>
<keyword evidence="15" id="KW-0966">Cell projection</keyword>
<keyword evidence="22" id="KW-1185">Reference proteome</keyword>
<feature type="compositionally biased region" description="Low complexity" evidence="17">
    <location>
        <begin position="95"/>
        <end position="112"/>
    </location>
</feature>
<evidence type="ECO:0000256" key="17">
    <source>
        <dbReference type="SAM" id="MobiDB-lite"/>
    </source>
</evidence>
<evidence type="ECO:0000256" key="4">
    <source>
        <dbReference type="ARBA" id="ARBA00022692"/>
    </source>
</evidence>
<feature type="chain" id="PRO_5042097756" evidence="19">
    <location>
        <begin position="17"/>
        <end position="1563"/>
    </location>
</feature>
<keyword evidence="6 18" id="KW-1133">Transmembrane helix</keyword>
<dbReference type="InterPro" id="IPR009030">
    <property type="entry name" value="Growth_fac_rcpt_cys_sf"/>
</dbReference>
<feature type="compositionally biased region" description="Basic and acidic residues" evidence="17">
    <location>
        <begin position="1457"/>
        <end position="1473"/>
    </location>
</feature>
<feature type="region of interest" description="Disordered" evidence="17">
    <location>
        <begin position="751"/>
        <end position="865"/>
    </location>
</feature>
<evidence type="ECO:0000256" key="14">
    <source>
        <dbReference type="ARBA" id="ARBA00023257"/>
    </source>
</evidence>
<evidence type="ECO:0000256" key="11">
    <source>
        <dbReference type="ARBA" id="ARBA00023170"/>
    </source>
</evidence>
<evidence type="ECO:0000256" key="12">
    <source>
        <dbReference type="ARBA" id="ARBA00023180"/>
    </source>
</evidence>
<protein>
    <submittedName>
        <fullName evidence="21">Probable G- coupled receptor 179</fullName>
    </submittedName>
</protein>
<keyword evidence="3" id="KW-1003">Cell membrane</keyword>
<keyword evidence="4 18" id="KW-0812">Transmembrane</keyword>
<dbReference type="CDD" id="cd00054">
    <property type="entry name" value="EGF_CA"/>
    <property type="match status" value="1"/>
</dbReference>
<keyword evidence="5 19" id="KW-0732">Signal</keyword>
<feature type="transmembrane region" description="Helical" evidence="18">
    <location>
        <begin position="473"/>
        <end position="496"/>
    </location>
</feature>
<feature type="compositionally biased region" description="Basic and acidic residues" evidence="17">
    <location>
        <begin position="855"/>
        <end position="865"/>
    </location>
</feature>
<keyword evidence="14" id="KW-0628">Postsynaptic cell membrane</keyword>
<dbReference type="GO" id="GO:0045211">
    <property type="term" value="C:postsynaptic membrane"/>
    <property type="evidence" value="ECO:0007669"/>
    <property type="project" value="UniProtKB-SubCell"/>
</dbReference>
<evidence type="ECO:0000256" key="5">
    <source>
        <dbReference type="ARBA" id="ARBA00022729"/>
    </source>
</evidence>
<keyword evidence="12" id="KW-0325">Glycoprotein</keyword>
<evidence type="ECO:0000313" key="21">
    <source>
        <dbReference type="EMBL" id="CAH2301800.1"/>
    </source>
</evidence>
<keyword evidence="10" id="KW-1015">Disulfide bond</keyword>